<keyword evidence="10 12" id="KW-0456">Lyase</keyword>
<evidence type="ECO:0000256" key="3">
    <source>
        <dbReference type="ARBA" id="ARBA00022723"/>
    </source>
</evidence>
<feature type="binding site" evidence="12">
    <location>
        <position position="192"/>
    </location>
    <ligand>
        <name>[4Fe-4S] cluster</name>
        <dbReference type="ChEBI" id="CHEBI:49883"/>
    </ligand>
</feature>
<evidence type="ECO:0000259" key="13">
    <source>
        <dbReference type="SMART" id="SM00478"/>
    </source>
</evidence>
<dbReference type="InterPro" id="IPR005759">
    <property type="entry name" value="Nth"/>
</dbReference>
<dbReference type="Pfam" id="PF10576">
    <property type="entry name" value="EndIII_4Fe-2S"/>
    <property type="match status" value="1"/>
</dbReference>
<evidence type="ECO:0000256" key="8">
    <source>
        <dbReference type="ARBA" id="ARBA00023125"/>
    </source>
</evidence>
<dbReference type="GO" id="GO:0046872">
    <property type="term" value="F:metal ion binding"/>
    <property type="evidence" value="ECO:0007669"/>
    <property type="project" value="UniProtKB-KW"/>
</dbReference>
<gene>
    <name evidence="12 14" type="primary">nth</name>
    <name evidence="14" type="ORF">PIG85_10235</name>
</gene>
<keyword evidence="8 12" id="KW-0238">DNA-binding</keyword>
<dbReference type="GO" id="GO:0006285">
    <property type="term" value="P:base-excision repair, AP site formation"/>
    <property type="evidence" value="ECO:0007669"/>
    <property type="project" value="TreeGrafter"/>
</dbReference>
<accession>A0AB38XNT5</accession>
<keyword evidence="4 12" id="KW-0227">DNA damage</keyword>
<organism evidence="14 15">
    <name type="scientific">Winkia neuii subsp. anitrata</name>
    <dbReference type="NCBI Taxonomy" id="29318"/>
    <lineage>
        <taxon>Bacteria</taxon>
        <taxon>Bacillati</taxon>
        <taxon>Actinomycetota</taxon>
        <taxon>Actinomycetes</taxon>
        <taxon>Actinomycetales</taxon>
        <taxon>Actinomycetaceae</taxon>
        <taxon>Winkia</taxon>
    </lineage>
</organism>
<dbReference type="Proteomes" id="UP001211044">
    <property type="component" value="Chromosome"/>
</dbReference>
<protein>
    <recommendedName>
        <fullName evidence="12">Endonuclease III</fullName>
        <ecNumber evidence="12">4.2.99.18</ecNumber>
    </recommendedName>
    <alternativeName>
        <fullName evidence="12">DNA-(apurinic or apyrimidinic site) lyase</fullName>
    </alternativeName>
</protein>
<keyword evidence="3 12" id="KW-0479">Metal-binding</keyword>
<dbReference type="RefSeq" id="WP_070424928.1">
    <property type="nucleotide sequence ID" value="NZ_CP116394.1"/>
</dbReference>
<keyword evidence="7 12" id="KW-0411">Iron-sulfur</keyword>
<evidence type="ECO:0000256" key="12">
    <source>
        <dbReference type="HAMAP-Rule" id="MF_00942"/>
    </source>
</evidence>
<dbReference type="PANTHER" id="PTHR10359:SF18">
    <property type="entry name" value="ENDONUCLEASE III"/>
    <property type="match status" value="1"/>
</dbReference>
<dbReference type="SUPFAM" id="SSF48150">
    <property type="entry name" value="DNA-glycosylase"/>
    <property type="match status" value="1"/>
</dbReference>
<keyword evidence="14" id="KW-0540">Nuclease</keyword>
<dbReference type="AlphaFoldDB" id="A0AB38XNT5"/>
<comment type="catalytic activity">
    <reaction evidence="12">
        <text>2'-deoxyribonucleotide-(2'-deoxyribose 5'-phosphate)-2'-deoxyribonucleotide-DNA = a 3'-end 2'-deoxyribonucleotide-(2,3-dehydro-2,3-deoxyribose 5'-phosphate)-DNA + a 5'-end 5'-phospho-2'-deoxyribonucleoside-DNA + H(+)</text>
        <dbReference type="Rhea" id="RHEA:66592"/>
        <dbReference type="Rhea" id="RHEA-COMP:13180"/>
        <dbReference type="Rhea" id="RHEA-COMP:16897"/>
        <dbReference type="Rhea" id="RHEA-COMP:17067"/>
        <dbReference type="ChEBI" id="CHEBI:15378"/>
        <dbReference type="ChEBI" id="CHEBI:136412"/>
        <dbReference type="ChEBI" id="CHEBI:157695"/>
        <dbReference type="ChEBI" id="CHEBI:167181"/>
        <dbReference type="EC" id="4.2.99.18"/>
    </reaction>
</comment>
<feature type="domain" description="HhH-GPD" evidence="13">
    <location>
        <begin position="43"/>
        <end position="190"/>
    </location>
</feature>
<dbReference type="KEGG" id="wne:PIG85_10235"/>
<evidence type="ECO:0000256" key="4">
    <source>
        <dbReference type="ARBA" id="ARBA00022763"/>
    </source>
</evidence>
<evidence type="ECO:0000256" key="5">
    <source>
        <dbReference type="ARBA" id="ARBA00022801"/>
    </source>
</evidence>
<feature type="binding site" evidence="12">
    <location>
        <position position="202"/>
    </location>
    <ligand>
        <name>[4Fe-4S] cluster</name>
        <dbReference type="ChEBI" id="CHEBI:49883"/>
    </ligand>
</feature>
<comment type="similarity">
    <text evidence="1 12">Belongs to the Nth/MutY family.</text>
</comment>
<dbReference type="Pfam" id="PF00730">
    <property type="entry name" value="HhH-GPD"/>
    <property type="match status" value="1"/>
</dbReference>
<dbReference type="Pfam" id="PF00633">
    <property type="entry name" value="HHH"/>
    <property type="match status" value="1"/>
</dbReference>
<keyword evidence="6 12" id="KW-0408">Iron</keyword>
<evidence type="ECO:0000256" key="1">
    <source>
        <dbReference type="ARBA" id="ARBA00008343"/>
    </source>
</evidence>
<keyword evidence="11 12" id="KW-0326">Glycosidase</keyword>
<dbReference type="SMART" id="SM00525">
    <property type="entry name" value="FES"/>
    <property type="match status" value="1"/>
</dbReference>
<dbReference type="CDD" id="cd00056">
    <property type="entry name" value="ENDO3c"/>
    <property type="match status" value="1"/>
</dbReference>
<dbReference type="Gene3D" id="1.10.1670.10">
    <property type="entry name" value="Helix-hairpin-Helix base-excision DNA repair enzymes (C-terminal)"/>
    <property type="match status" value="1"/>
</dbReference>
<comment type="function">
    <text evidence="12">DNA repair enzyme that has both DNA N-glycosylase activity and AP-lyase activity. The DNA N-glycosylase activity releases various damaged pyrimidines from DNA by cleaving the N-glycosidic bond, leaving an AP (apurinic/apyrimidinic) site. The AP-lyase activity cleaves the phosphodiester bond 3' to the AP site by a beta-elimination, leaving a 3'-terminal unsaturated sugar and a product with a terminal 5'-phosphate.</text>
</comment>
<dbReference type="EMBL" id="CP116394">
    <property type="protein sequence ID" value="WCE46006.1"/>
    <property type="molecule type" value="Genomic_DNA"/>
</dbReference>
<keyword evidence="9 12" id="KW-0234">DNA repair</keyword>
<proteinExistence type="inferred from homology"/>
<dbReference type="FunFam" id="1.10.340.30:FF:000001">
    <property type="entry name" value="Endonuclease III"/>
    <property type="match status" value="1"/>
</dbReference>
<feature type="binding site" evidence="12">
    <location>
        <position position="199"/>
    </location>
    <ligand>
        <name>[4Fe-4S] cluster</name>
        <dbReference type="ChEBI" id="CHEBI:49883"/>
    </ligand>
</feature>
<dbReference type="SMART" id="SM00478">
    <property type="entry name" value="ENDO3c"/>
    <property type="match status" value="1"/>
</dbReference>
<evidence type="ECO:0000313" key="15">
    <source>
        <dbReference type="Proteomes" id="UP001211044"/>
    </source>
</evidence>
<dbReference type="FunFam" id="1.10.1670.10:FF:000001">
    <property type="entry name" value="Endonuclease III"/>
    <property type="match status" value="1"/>
</dbReference>
<evidence type="ECO:0000313" key="14">
    <source>
        <dbReference type="EMBL" id="WCE46006.1"/>
    </source>
</evidence>
<dbReference type="Gene3D" id="1.10.340.30">
    <property type="entry name" value="Hypothetical protein, domain 2"/>
    <property type="match status" value="1"/>
</dbReference>
<dbReference type="HAMAP" id="MF_00942">
    <property type="entry name" value="Nth"/>
    <property type="match status" value="1"/>
</dbReference>
<evidence type="ECO:0000256" key="2">
    <source>
        <dbReference type="ARBA" id="ARBA00022485"/>
    </source>
</evidence>
<dbReference type="InterPro" id="IPR003265">
    <property type="entry name" value="HhH-GPD_domain"/>
</dbReference>
<dbReference type="PIRSF" id="PIRSF001435">
    <property type="entry name" value="Nth"/>
    <property type="match status" value="1"/>
</dbReference>
<dbReference type="InterPro" id="IPR023170">
    <property type="entry name" value="HhH_base_excis_C"/>
</dbReference>
<evidence type="ECO:0000256" key="11">
    <source>
        <dbReference type="ARBA" id="ARBA00023295"/>
    </source>
</evidence>
<feature type="binding site" evidence="12">
    <location>
        <position position="208"/>
    </location>
    <ligand>
        <name>[4Fe-4S] cluster</name>
        <dbReference type="ChEBI" id="CHEBI:49883"/>
    </ligand>
</feature>
<keyword evidence="14" id="KW-0255">Endonuclease</keyword>
<dbReference type="GO" id="GO:0051539">
    <property type="term" value="F:4 iron, 4 sulfur cluster binding"/>
    <property type="evidence" value="ECO:0007669"/>
    <property type="project" value="UniProtKB-UniRule"/>
</dbReference>
<dbReference type="GO" id="GO:0140078">
    <property type="term" value="F:class I DNA-(apurinic or apyrimidinic site) endonuclease activity"/>
    <property type="evidence" value="ECO:0007669"/>
    <property type="project" value="UniProtKB-EC"/>
</dbReference>
<sequence length="218" mass="23788">MPQDLVAHHRAVQVSRALARAYPDAGCALDFSNAFELLVATVLSAQTTDVRVNQISPQLFSTWPTPKDLAGADLEELQQVVRPLGMFRRRANSLLGLAEGLVRDFGGQVPGTRKELMSLPGVGRKTANVVLGNWFGKPEITVDTHVGRLSRRLGFTSEKDPLKVEGDLRALLPHADWTMLCHRLIFHGRQVCTARAPKCTICPVASYCPSANPVPAES</sequence>
<dbReference type="GO" id="GO:0019104">
    <property type="term" value="F:DNA N-glycosylase activity"/>
    <property type="evidence" value="ECO:0007669"/>
    <property type="project" value="UniProtKB-UniRule"/>
</dbReference>
<dbReference type="NCBIfam" id="TIGR01083">
    <property type="entry name" value="nth"/>
    <property type="match status" value="1"/>
</dbReference>
<reference evidence="14" key="1">
    <citation type="submission" date="2023-01" db="EMBL/GenBank/DDBJ databases">
        <title>Comparative Genomic Analysis of the Clinically-Derived Winkia Strain NY0527 Provides Evidence into the Taxonomic Reassignment of Winkia neuii and Characterizes Their Virulence Traits.</title>
        <authorList>
            <person name="Cai X."/>
            <person name="Peng Y."/>
            <person name="Li M."/>
            <person name="Qiu Y."/>
            <person name="Wang Y."/>
            <person name="Xu L."/>
            <person name="Hou Q."/>
        </authorList>
    </citation>
    <scope>NUCLEOTIDE SEQUENCE</scope>
    <source>
        <strain evidence="14">NY0527</strain>
    </source>
</reference>
<dbReference type="InterPro" id="IPR000445">
    <property type="entry name" value="HhH_motif"/>
</dbReference>
<dbReference type="GO" id="GO:0003677">
    <property type="term" value="F:DNA binding"/>
    <property type="evidence" value="ECO:0007669"/>
    <property type="project" value="UniProtKB-UniRule"/>
</dbReference>
<dbReference type="PANTHER" id="PTHR10359">
    <property type="entry name" value="A/G-SPECIFIC ADENINE GLYCOSYLASE/ENDONUCLEASE III"/>
    <property type="match status" value="1"/>
</dbReference>
<comment type="cofactor">
    <cofactor evidence="12">
        <name>[4Fe-4S] cluster</name>
        <dbReference type="ChEBI" id="CHEBI:49883"/>
    </cofactor>
    <text evidence="12">Binds 1 [4Fe-4S] cluster.</text>
</comment>
<dbReference type="InterPro" id="IPR011257">
    <property type="entry name" value="DNA_glycosylase"/>
</dbReference>
<evidence type="ECO:0000256" key="10">
    <source>
        <dbReference type="ARBA" id="ARBA00023239"/>
    </source>
</evidence>
<evidence type="ECO:0000256" key="7">
    <source>
        <dbReference type="ARBA" id="ARBA00023014"/>
    </source>
</evidence>
<dbReference type="InterPro" id="IPR003651">
    <property type="entry name" value="Endonuclease3_FeS-loop_motif"/>
</dbReference>
<evidence type="ECO:0000256" key="9">
    <source>
        <dbReference type="ARBA" id="ARBA00023204"/>
    </source>
</evidence>
<name>A0AB38XNT5_9ACTO</name>
<evidence type="ECO:0000256" key="6">
    <source>
        <dbReference type="ARBA" id="ARBA00023004"/>
    </source>
</evidence>
<keyword evidence="5 12" id="KW-0378">Hydrolase</keyword>
<keyword evidence="2 12" id="KW-0004">4Fe-4S</keyword>
<dbReference type="EC" id="4.2.99.18" evidence="12"/>